<evidence type="ECO:0000313" key="1">
    <source>
        <dbReference type="EMBL" id="MCM3738513.1"/>
    </source>
</evidence>
<name>A0ACC6ACW6_9BACI</name>
<gene>
    <name evidence="1" type="ORF">M3215_22735</name>
</gene>
<accession>A0ACC6ACW6</accession>
<dbReference type="EMBL" id="JAMBOP010000049">
    <property type="protein sequence ID" value="MCM3738513.1"/>
    <property type="molecule type" value="Genomic_DNA"/>
</dbReference>
<keyword evidence="2" id="KW-1185">Reference proteome</keyword>
<organism evidence="1 2">
    <name type="scientific">Bacillus cytotoxicus</name>
    <dbReference type="NCBI Taxonomy" id="580165"/>
    <lineage>
        <taxon>Bacteria</taxon>
        <taxon>Bacillati</taxon>
        <taxon>Bacillota</taxon>
        <taxon>Bacilli</taxon>
        <taxon>Bacillales</taxon>
        <taxon>Bacillaceae</taxon>
        <taxon>Bacillus</taxon>
        <taxon>Bacillus cereus group</taxon>
    </lineage>
</organism>
<reference evidence="1" key="1">
    <citation type="submission" date="2022-05" db="EMBL/GenBank/DDBJ databases">
        <title>Comparative Genomics of Spacecraft Associated Microbes.</title>
        <authorList>
            <person name="Tran M.T."/>
            <person name="Wright A."/>
            <person name="Seuylemezian A."/>
            <person name="Eisen J."/>
            <person name="Coil D."/>
        </authorList>
    </citation>
    <scope>NUCLEOTIDE SEQUENCE</scope>
    <source>
        <strain evidence="1">FAIRING 10M-2.2</strain>
    </source>
</reference>
<sequence>MPEFSFRPSMSQLFGNFHLNWSTMFPLFVILFGILFGFFVAFAVKNKFND</sequence>
<protein>
    <submittedName>
        <fullName evidence="1">Uncharacterized protein</fullName>
    </submittedName>
</protein>
<comment type="caution">
    <text evidence="1">The sequence shown here is derived from an EMBL/GenBank/DDBJ whole genome shotgun (WGS) entry which is preliminary data.</text>
</comment>
<evidence type="ECO:0000313" key="2">
    <source>
        <dbReference type="Proteomes" id="UP001202289"/>
    </source>
</evidence>
<dbReference type="Proteomes" id="UP001202289">
    <property type="component" value="Unassembled WGS sequence"/>
</dbReference>
<proteinExistence type="predicted"/>